<dbReference type="Proteomes" id="UP000010074">
    <property type="component" value="Chromosome"/>
</dbReference>
<evidence type="ECO:0000313" key="1">
    <source>
        <dbReference type="EMBL" id="AFY02212.1"/>
    </source>
</evidence>
<dbReference type="AlphaFoldDB" id="K7ZG80"/>
<protein>
    <submittedName>
        <fullName evidence="1">Uncharacterized protein</fullName>
    </submittedName>
</protein>
<name>K7ZG80_BDEBC</name>
<organism evidence="1 2">
    <name type="scientific">Bdellovibrio bacteriovorus str. Tiberius</name>
    <dbReference type="NCBI Taxonomy" id="1069642"/>
    <lineage>
        <taxon>Bacteria</taxon>
        <taxon>Pseudomonadati</taxon>
        <taxon>Bdellovibrionota</taxon>
        <taxon>Bdellovibrionia</taxon>
        <taxon>Bdellovibrionales</taxon>
        <taxon>Pseudobdellovibrionaceae</taxon>
        <taxon>Bdellovibrio</taxon>
    </lineage>
</organism>
<reference evidence="1 2" key="1">
    <citation type="journal article" date="2012" name="BMC Genomics">
        <title>Genome analysis of a simultaneously predatory and prey-independent, novel Bdellovibrio bacteriovorus from the River Tiber, supports in silico predictions of both ancient and recent lateral gene transfer from diverse bacteria.</title>
        <authorList>
            <person name="Hobley L."/>
            <person name="Lerner T.R."/>
            <person name="Williams L.E."/>
            <person name="Lambert C."/>
            <person name="Till R."/>
            <person name="Milner D.S."/>
            <person name="Basford S.M."/>
            <person name="Capeness M.J."/>
            <person name="Fenton A.K."/>
            <person name="Atterbury R.J."/>
            <person name="Harris M.A."/>
            <person name="Sockett R.E."/>
        </authorList>
    </citation>
    <scope>NUCLEOTIDE SEQUENCE [LARGE SCALE GENOMIC DNA]</scope>
    <source>
        <strain evidence="1 2">Tiberius</strain>
    </source>
</reference>
<dbReference type="HOGENOM" id="CLU_3212930_0_0_7"/>
<dbReference type="KEGG" id="bbat:Bdt_2529"/>
<gene>
    <name evidence="1" type="ORF">Bdt_2529</name>
</gene>
<sequence>MATGPHIPAQCQLPKKLEDNIPNARSADDIIVTSVRQESVRGGS</sequence>
<dbReference type="EMBL" id="CP002930">
    <property type="protein sequence ID" value="AFY02212.1"/>
    <property type="molecule type" value="Genomic_DNA"/>
</dbReference>
<proteinExistence type="predicted"/>
<evidence type="ECO:0000313" key="2">
    <source>
        <dbReference type="Proteomes" id="UP000010074"/>
    </source>
</evidence>
<accession>K7ZG80</accession>